<gene>
    <name evidence="1" type="ORF">H9943_01535</name>
</gene>
<name>A0A9D2M078_9FIRM</name>
<dbReference type="AlphaFoldDB" id="A0A9D2M078"/>
<sequence>MNVKEKMLDAQALAENLLKMQKLDNTAFAEMCGRIIQFQRDQEQIETLKAELEKLKAKRSLAV</sequence>
<protein>
    <submittedName>
        <fullName evidence="1">Uncharacterized protein</fullName>
    </submittedName>
</protein>
<dbReference type="EMBL" id="DWYA01000014">
    <property type="protein sequence ID" value="HJB39060.1"/>
    <property type="molecule type" value="Genomic_DNA"/>
</dbReference>
<comment type="caution">
    <text evidence="1">The sequence shown here is derived from an EMBL/GenBank/DDBJ whole genome shotgun (WGS) entry which is preliminary data.</text>
</comment>
<dbReference type="Proteomes" id="UP000824209">
    <property type="component" value="Unassembled WGS sequence"/>
</dbReference>
<evidence type="ECO:0000313" key="1">
    <source>
        <dbReference type="EMBL" id="HJB39060.1"/>
    </source>
</evidence>
<reference evidence="1" key="1">
    <citation type="journal article" date="2021" name="PeerJ">
        <title>Extensive microbial diversity within the chicken gut microbiome revealed by metagenomics and culture.</title>
        <authorList>
            <person name="Gilroy R."/>
            <person name="Ravi A."/>
            <person name="Getino M."/>
            <person name="Pursley I."/>
            <person name="Horton D.L."/>
            <person name="Alikhan N.F."/>
            <person name="Baker D."/>
            <person name="Gharbi K."/>
            <person name="Hall N."/>
            <person name="Watson M."/>
            <person name="Adriaenssens E.M."/>
            <person name="Foster-Nyarko E."/>
            <person name="Jarju S."/>
            <person name="Secka A."/>
            <person name="Antonio M."/>
            <person name="Oren A."/>
            <person name="Chaudhuri R.R."/>
            <person name="La Ragione R."/>
            <person name="Hildebrand F."/>
            <person name="Pallen M.J."/>
        </authorList>
    </citation>
    <scope>NUCLEOTIDE SEQUENCE</scope>
    <source>
        <strain evidence="1">ChiBcec8-14828</strain>
    </source>
</reference>
<proteinExistence type="predicted"/>
<evidence type="ECO:0000313" key="2">
    <source>
        <dbReference type="Proteomes" id="UP000824209"/>
    </source>
</evidence>
<organism evidence="1 2">
    <name type="scientific">Candidatus Ruthenibacterium avium</name>
    <dbReference type="NCBI Taxonomy" id="2838751"/>
    <lineage>
        <taxon>Bacteria</taxon>
        <taxon>Bacillati</taxon>
        <taxon>Bacillota</taxon>
        <taxon>Clostridia</taxon>
        <taxon>Eubacteriales</taxon>
        <taxon>Oscillospiraceae</taxon>
        <taxon>Ruthenibacterium</taxon>
    </lineage>
</organism>
<accession>A0A9D2M078</accession>
<reference evidence="1" key="2">
    <citation type="submission" date="2021-04" db="EMBL/GenBank/DDBJ databases">
        <authorList>
            <person name="Gilroy R."/>
        </authorList>
    </citation>
    <scope>NUCLEOTIDE SEQUENCE</scope>
    <source>
        <strain evidence="1">ChiBcec8-14828</strain>
    </source>
</reference>